<dbReference type="OrthoDB" id="24596at2157"/>
<evidence type="ECO:0000256" key="2">
    <source>
        <dbReference type="ARBA" id="ARBA00022857"/>
    </source>
</evidence>
<dbReference type="InterPro" id="IPR036291">
    <property type="entry name" value="NAD(P)-bd_dom_sf"/>
</dbReference>
<dbReference type="PANTHER" id="PTHR42879">
    <property type="entry name" value="3-OXOACYL-(ACYL-CARRIER-PROTEIN) REDUCTASE"/>
    <property type="match status" value="1"/>
</dbReference>
<proteinExistence type="inferred from homology"/>
<dbReference type="EMBL" id="RCOS01000001">
    <property type="protein sequence ID" value="RSN79117.1"/>
    <property type="molecule type" value="Genomic_DNA"/>
</dbReference>
<dbReference type="PRINTS" id="PR00081">
    <property type="entry name" value="GDHRDH"/>
</dbReference>
<evidence type="ECO:0000313" key="5">
    <source>
        <dbReference type="Proteomes" id="UP000277582"/>
    </source>
</evidence>
<keyword evidence="3" id="KW-0560">Oxidoreductase</keyword>
<gene>
    <name evidence="4" type="ORF">D6D85_00020</name>
</gene>
<comment type="caution">
    <text evidence="4">The sequence shown here is derived from an EMBL/GenBank/DDBJ whole genome shotgun (WGS) entry which is preliminary data.</text>
</comment>
<dbReference type="NCBIfam" id="NF005559">
    <property type="entry name" value="PRK07231.1"/>
    <property type="match status" value="1"/>
</dbReference>
<dbReference type="SUPFAM" id="SSF51735">
    <property type="entry name" value="NAD(P)-binding Rossmann-fold domains"/>
    <property type="match status" value="1"/>
</dbReference>
<protein>
    <submittedName>
        <fullName evidence="4">3-oxoacyl-ACP reductase FabG</fullName>
    </submittedName>
</protein>
<dbReference type="GO" id="GO:0016491">
    <property type="term" value="F:oxidoreductase activity"/>
    <property type="evidence" value="ECO:0007669"/>
    <property type="project" value="UniProtKB-KW"/>
</dbReference>
<name>A0A3R9PPU7_9CREN</name>
<dbReference type="NCBIfam" id="NF009466">
    <property type="entry name" value="PRK12826.1-2"/>
    <property type="match status" value="1"/>
</dbReference>
<dbReference type="Gene3D" id="3.40.50.720">
    <property type="entry name" value="NAD(P)-binding Rossmann-like Domain"/>
    <property type="match status" value="1"/>
</dbReference>
<dbReference type="InterPro" id="IPR050259">
    <property type="entry name" value="SDR"/>
</dbReference>
<sequence length="263" mass="28961">MRFEGKVALVTGASRGIGKAIALALAKEGADIIVNYSRDDDKAREVVDLAIPFGIKAIMVKADVSNPSQVEEMERIVRKEFGRIDVIINSAGITFRHPLEEVPYEEWRRIIEVNLNGAFYVMRAFFKLMVDSGGGSIVNIASVAGHIPMVGSGAYSPSKAGLIMLTKLAALEWAKYGIRVNAVCPGSVETDMLREEFTEEQIKIKKKLIPLGRLGRTEDIAKLVLFLASEESSYITGESFIIDGGMTISYYLVESRLMREHGI</sequence>
<organism evidence="4 5">
    <name type="scientific">Candidatus Methanodesulfokora washburnensis</name>
    <dbReference type="NCBI Taxonomy" id="2478471"/>
    <lineage>
        <taxon>Archaea</taxon>
        <taxon>Thermoproteota</taxon>
        <taxon>Candidatus Korarchaeia</taxon>
        <taxon>Candidatus Korarchaeia incertae sedis</taxon>
        <taxon>Candidatus Methanodesulfokora</taxon>
    </lineage>
</organism>
<keyword evidence="5" id="KW-1185">Reference proteome</keyword>
<dbReference type="Proteomes" id="UP000277582">
    <property type="component" value="Unassembled WGS sequence"/>
</dbReference>
<dbReference type="RefSeq" id="WP_125669990.1">
    <property type="nucleotide sequence ID" value="NZ_RCOS01000001.1"/>
</dbReference>
<comment type="similarity">
    <text evidence="1">Belongs to the short-chain dehydrogenases/reductases (SDR) family.</text>
</comment>
<dbReference type="PANTHER" id="PTHR42879:SF2">
    <property type="entry name" value="3-OXOACYL-[ACYL-CARRIER-PROTEIN] REDUCTASE FABG"/>
    <property type="match status" value="1"/>
</dbReference>
<dbReference type="PRINTS" id="PR00080">
    <property type="entry name" value="SDRFAMILY"/>
</dbReference>
<evidence type="ECO:0000256" key="1">
    <source>
        <dbReference type="ARBA" id="ARBA00006484"/>
    </source>
</evidence>
<keyword evidence="2" id="KW-0521">NADP</keyword>
<dbReference type="AlphaFoldDB" id="A0A3R9PPU7"/>
<accession>A0A3R9PPU7</accession>
<dbReference type="FunFam" id="3.40.50.720:FF:000374">
    <property type="entry name" value="3-oxoacyl-(Acyl-carrier-protein) reductase"/>
    <property type="match status" value="1"/>
</dbReference>
<evidence type="ECO:0000256" key="3">
    <source>
        <dbReference type="ARBA" id="ARBA00023002"/>
    </source>
</evidence>
<dbReference type="InterPro" id="IPR002347">
    <property type="entry name" value="SDR_fam"/>
</dbReference>
<evidence type="ECO:0000313" key="4">
    <source>
        <dbReference type="EMBL" id="RSN79117.1"/>
    </source>
</evidence>
<reference evidence="4 5" key="1">
    <citation type="submission" date="2018-10" db="EMBL/GenBank/DDBJ databases">
        <title>Co-occurring genomic capacity for anaerobic methane metabolism and dissimilatory sulfite reduction discovered in the Korarchaeota.</title>
        <authorList>
            <person name="Mckay L.J."/>
            <person name="Dlakic M."/>
            <person name="Fields M.W."/>
            <person name="Delmont T.O."/>
            <person name="Eren A.M."/>
            <person name="Jay Z.J."/>
            <person name="Klingelsmith K.B."/>
            <person name="Rusch D.B."/>
            <person name="Inskeep W.P."/>
        </authorList>
    </citation>
    <scope>NUCLEOTIDE SEQUENCE [LARGE SCALE GENOMIC DNA]</scope>
    <source>
        <strain evidence="4 5">MDKW</strain>
    </source>
</reference>
<dbReference type="Pfam" id="PF13561">
    <property type="entry name" value="adh_short_C2"/>
    <property type="match status" value="1"/>
</dbReference>